<comment type="caution">
    <text evidence="2">The sequence shown here is derived from an EMBL/GenBank/DDBJ whole genome shotgun (WGS) entry which is preliminary data.</text>
</comment>
<evidence type="ECO:0008006" key="4">
    <source>
        <dbReference type="Google" id="ProtNLM"/>
    </source>
</evidence>
<proteinExistence type="predicted"/>
<sequence length="101" mass="11728">MRRYIRINKALGRHAKLFFIDVENIPALILCAAIAFFIGQVMGSEDWALPLVIFIGCFGSWLITVRNKPKEFVAKFHRDHPPKWKRGSVYYTHPLKKGKSR</sequence>
<keyword evidence="3" id="KW-1185">Reference proteome</keyword>
<keyword evidence="1" id="KW-0472">Membrane</keyword>
<feature type="transmembrane region" description="Helical" evidence="1">
    <location>
        <begin position="21"/>
        <end position="41"/>
    </location>
</feature>
<dbReference type="AlphaFoldDB" id="A0ABD4T0Z1"/>
<accession>A0ABD4T0Z1</accession>
<dbReference type="RefSeq" id="WP_166283940.1">
    <property type="nucleotide sequence ID" value="NZ_JTHE03000031.1"/>
</dbReference>
<evidence type="ECO:0000256" key="1">
    <source>
        <dbReference type="SAM" id="Phobius"/>
    </source>
</evidence>
<feature type="transmembrane region" description="Helical" evidence="1">
    <location>
        <begin position="47"/>
        <end position="65"/>
    </location>
</feature>
<evidence type="ECO:0000313" key="2">
    <source>
        <dbReference type="EMBL" id="MCM1982148.1"/>
    </source>
</evidence>
<organism evidence="2 3">
    <name type="scientific">Lyngbya confervoides BDU141951</name>
    <dbReference type="NCBI Taxonomy" id="1574623"/>
    <lineage>
        <taxon>Bacteria</taxon>
        <taxon>Bacillati</taxon>
        <taxon>Cyanobacteriota</taxon>
        <taxon>Cyanophyceae</taxon>
        <taxon>Oscillatoriophycideae</taxon>
        <taxon>Oscillatoriales</taxon>
        <taxon>Microcoleaceae</taxon>
        <taxon>Lyngbya</taxon>
    </lineage>
</organism>
<dbReference type="EMBL" id="JTHE03000031">
    <property type="protein sequence ID" value="MCM1982148.1"/>
    <property type="molecule type" value="Genomic_DNA"/>
</dbReference>
<keyword evidence="1" id="KW-1133">Transmembrane helix</keyword>
<name>A0ABD4T0Z1_9CYAN</name>
<protein>
    <recommendedName>
        <fullName evidence="4">Conjugal transfer protein</fullName>
    </recommendedName>
</protein>
<reference evidence="2 3" key="1">
    <citation type="journal article" date="2015" name="Genome Announc.">
        <title>Draft Genome Sequence of Filamentous Marine Cyanobacterium Lyngbya confervoides Strain BDU141951.</title>
        <authorList>
            <person name="Chandrababunaidu M.M."/>
            <person name="Sen D."/>
            <person name="Tripathy S."/>
        </authorList>
    </citation>
    <scope>NUCLEOTIDE SEQUENCE [LARGE SCALE GENOMIC DNA]</scope>
    <source>
        <strain evidence="2 3">BDU141951</strain>
    </source>
</reference>
<keyword evidence="1" id="KW-0812">Transmembrane</keyword>
<evidence type="ECO:0000313" key="3">
    <source>
        <dbReference type="Proteomes" id="UP000031561"/>
    </source>
</evidence>
<gene>
    <name evidence="2" type="ORF">QQ91_0004795</name>
</gene>
<dbReference type="Proteomes" id="UP000031561">
    <property type="component" value="Unassembled WGS sequence"/>
</dbReference>